<feature type="domain" description="Major facilitator superfamily (MFS) profile" evidence="7">
    <location>
        <begin position="48"/>
        <end position="478"/>
    </location>
</feature>
<evidence type="ECO:0000313" key="9">
    <source>
        <dbReference type="Proteomes" id="UP000494206"/>
    </source>
</evidence>
<accession>A0A8S1E835</accession>
<keyword evidence="9" id="KW-1185">Reference proteome</keyword>
<protein>
    <recommendedName>
        <fullName evidence="7">Major facilitator superfamily (MFS) profile domain-containing protein</fullName>
    </recommendedName>
</protein>
<feature type="transmembrane region" description="Helical" evidence="6">
    <location>
        <begin position="46"/>
        <end position="65"/>
    </location>
</feature>
<keyword evidence="5 6" id="KW-0472">Membrane</keyword>
<keyword evidence="3 6" id="KW-0812">Transmembrane</keyword>
<organism evidence="8 9">
    <name type="scientific">Caenorhabditis bovis</name>
    <dbReference type="NCBI Taxonomy" id="2654633"/>
    <lineage>
        <taxon>Eukaryota</taxon>
        <taxon>Metazoa</taxon>
        <taxon>Ecdysozoa</taxon>
        <taxon>Nematoda</taxon>
        <taxon>Chromadorea</taxon>
        <taxon>Rhabditida</taxon>
        <taxon>Rhabditina</taxon>
        <taxon>Rhabditomorpha</taxon>
        <taxon>Rhabditoidea</taxon>
        <taxon>Rhabditidae</taxon>
        <taxon>Peloderinae</taxon>
        <taxon>Caenorhabditis</taxon>
    </lineage>
</organism>
<feature type="transmembrane region" description="Helical" evidence="6">
    <location>
        <begin position="390"/>
        <end position="408"/>
    </location>
</feature>
<dbReference type="PROSITE" id="PS50850">
    <property type="entry name" value="MFS"/>
    <property type="match status" value="1"/>
</dbReference>
<reference evidence="8 9" key="1">
    <citation type="submission" date="2020-04" db="EMBL/GenBank/DDBJ databases">
        <authorList>
            <person name="Laetsch R D."/>
            <person name="Stevens L."/>
            <person name="Kumar S."/>
            <person name="Blaxter L. M."/>
        </authorList>
    </citation>
    <scope>NUCLEOTIDE SEQUENCE [LARGE SCALE GENOMIC DNA]</scope>
</reference>
<evidence type="ECO:0000259" key="7">
    <source>
        <dbReference type="PROSITE" id="PS50850"/>
    </source>
</evidence>
<feature type="transmembrane region" description="Helical" evidence="6">
    <location>
        <begin position="338"/>
        <end position="357"/>
    </location>
</feature>
<evidence type="ECO:0000313" key="8">
    <source>
        <dbReference type="EMBL" id="CAB3396781.1"/>
    </source>
</evidence>
<dbReference type="OrthoDB" id="370281at2759"/>
<evidence type="ECO:0000256" key="6">
    <source>
        <dbReference type="SAM" id="Phobius"/>
    </source>
</evidence>
<feature type="transmembrane region" description="Helical" evidence="6">
    <location>
        <begin position="304"/>
        <end position="326"/>
    </location>
</feature>
<feature type="transmembrane region" description="Helical" evidence="6">
    <location>
        <begin position="144"/>
        <end position="167"/>
    </location>
</feature>
<dbReference type="InterPro" id="IPR011701">
    <property type="entry name" value="MFS"/>
</dbReference>
<name>A0A8S1E835_9PELO</name>
<dbReference type="GO" id="GO:0012505">
    <property type="term" value="C:endomembrane system"/>
    <property type="evidence" value="ECO:0007669"/>
    <property type="project" value="UniProtKB-SubCell"/>
</dbReference>
<dbReference type="PANTHER" id="PTHR23510">
    <property type="entry name" value="INNER MEMBRANE TRANSPORT PROTEIN YAJR"/>
    <property type="match status" value="1"/>
</dbReference>
<dbReference type="Proteomes" id="UP000494206">
    <property type="component" value="Unassembled WGS sequence"/>
</dbReference>
<feature type="transmembrane region" description="Helical" evidence="6">
    <location>
        <begin position="453"/>
        <end position="474"/>
    </location>
</feature>
<feature type="transmembrane region" description="Helical" evidence="6">
    <location>
        <begin position="119"/>
        <end position="138"/>
    </location>
</feature>
<sequence length="491" mass="54287">MARSTTSRSVTWSTSSIDFEYTGDTLTWKKPAEEEDEVYKGRKTDWFAMWITVLMQFVCGLQISVHSMSLWPYMIALDEKTPTHFLAWIAAISCLGDAIALPLFGFWNDKTMSVKWPGIFGFFLAGLAQIVYTMAYISPLEGKWVLLGSRLITGFGCGNMAAFRAYAATGSLPNDRMKAVSMQTAGIVAGFSMGPIISAAFTFMKSDGIQLGAMRLNMFNSAAIVMAVLCFASCFILLFLFKESYVGILSNENETAKIEIPDFDKLALSVCVYICTIGTGISAGIAVLSSPLTQTLYGWNDSELILYNGISNAASSALTILTSFVFSTKCLKSLDKRWQMLGGSILFLISQIFMWPWPFYAGPLKTAENNSTQRCPLKYEWCDYTTQPPFPFYVFYAVIGLGIGFALVENSAGSLFSEIVGPRKQGMAQGIFSACGSLSPFFSSYLFREIGFGYVVIIQAVMVLFGIFFVLFVYQRLVPLEIEVEEKIPSL</sequence>
<feature type="transmembrane region" description="Helical" evidence="6">
    <location>
        <begin position="221"/>
        <end position="241"/>
    </location>
</feature>
<dbReference type="GO" id="GO:0005765">
    <property type="term" value="C:lysosomal membrane"/>
    <property type="evidence" value="ECO:0007669"/>
    <property type="project" value="TreeGrafter"/>
</dbReference>
<dbReference type="PANTHER" id="PTHR23510:SF3">
    <property type="entry name" value="MAJOR FACILITATOR SUPERFAMILY DOMAIN-CONTAINING PROTEIN 8"/>
    <property type="match status" value="1"/>
</dbReference>
<evidence type="ECO:0000256" key="1">
    <source>
        <dbReference type="ARBA" id="ARBA00004127"/>
    </source>
</evidence>
<evidence type="ECO:0000256" key="5">
    <source>
        <dbReference type="ARBA" id="ARBA00023136"/>
    </source>
</evidence>
<dbReference type="GO" id="GO:0022857">
    <property type="term" value="F:transmembrane transporter activity"/>
    <property type="evidence" value="ECO:0007669"/>
    <property type="project" value="InterPro"/>
</dbReference>
<dbReference type="AlphaFoldDB" id="A0A8S1E835"/>
<dbReference type="EMBL" id="CADEPM010000001">
    <property type="protein sequence ID" value="CAB3396781.1"/>
    <property type="molecule type" value="Genomic_DNA"/>
</dbReference>
<feature type="transmembrane region" description="Helical" evidence="6">
    <location>
        <begin position="179"/>
        <end position="201"/>
    </location>
</feature>
<evidence type="ECO:0000256" key="3">
    <source>
        <dbReference type="ARBA" id="ARBA00022692"/>
    </source>
</evidence>
<evidence type="ECO:0000256" key="4">
    <source>
        <dbReference type="ARBA" id="ARBA00022989"/>
    </source>
</evidence>
<gene>
    <name evidence="8" type="ORF">CBOVIS_LOCUS290</name>
</gene>
<keyword evidence="2" id="KW-0813">Transport</keyword>
<dbReference type="Pfam" id="PF07690">
    <property type="entry name" value="MFS_1"/>
    <property type="match status" value="1"/>
</dbReference>
<feature type="transmembrane region" description="Helical" evidence="6">
    <location>
        <begin position="85"/>
        <end position="107"/>
    </location>
</feature>
<dbReference type="InterPro" id="IPR036259">
    <property type="entry name" value="MFS_trans_sf"/>
</dbReference>
<dbReference type="SUPFAM" id="SSF103473">
    <property type="entry name" value="MFS general substrate transporter"/>
    <property type="match status" value="1"/>
</dbReference>
<dbReference type="InterPro" id="IPR020846">
    <property type="entry name" value="MFS_dom"/>
</dbReference>
<comment type="caution">
    <text evidence="8">The sequence shown here is derived from an EMBL/GenBank/DDBJ whole genome shotgun (WGS) entry which is preliminary data.</text>
</comment>
<dbReference type="Gene3D" id="1.20.1250.20">
    <property type="entry name" value="MFS general substrate transporter like domains"/>
    <property type="match status" value="1"/>
</dbReference>
<evidence type="ECO:0000256" key="2">
    <source>
        <dbReference type="ARBA" id="ARBA00022448"/>
    </source>
</evidence>
<feature type="transmembrane region" description="Helical" evidence="6">
    <location>
        <begin position="266"/>
        <end position="292"/>
    </location>
</feature>
<keyword evidence="4 6" id="KW-1133">Transmembrane helix</keyword>
<comment type="subcellular location">
    <subcellularLocation>
        <location evidence="1">Endomembrane system</location>
        <topology evidence="1">Multi-pass membrane protein</topology>
    </subcellularLocation>
</comment>
<dbReference type="InterPro" id="IPR051068">
    <property type="entry name" value="MFS_Domain-Containing_Protein"/>
</dbReference>
<feature type="transmembrane region" description="Helical" evidence="6">
    <location>
        <begin position="428"/>
        <end position="447"/>
    </location>
</feature>
<proteinExistence type="predicted"/>